<evidence type="ECO:0000256" key="3">
    <source>
        <dbReference type="ARBA" id="ARBA00022475"/>
    </source>
</evidence>
<dbReference type="PANTHER" id="PTHR22914:SF16">
    <property type="entry name" value="CHITIN SYNTHASE 3"/>
    <property type="match status" value="1"/>
</dbReference>
<dbReference type="SMART" id="SM01117">
    <property type="entry name" value="Cyt-b5"/>
    <property type="match status" value="1"/>
</dbReference>
<feature type="compositionally biased region" description="Low complexity" evidence="10">
    <location>
        <begin position="89"/>
        <end position="100"/>
    </location>
</feature>
<dbReference type="Gene3D" id="3.90.550.10">
    <property type="entry name" value="Spore Coat Polysaccharide Biosynthesis Protein SpsA, Chain A"/>
    <property type="match status" value="1"/>
</dbReference>
<dbReference type="InterPro" id="IPR004835">
    <property type="entry name" value="Chitin_synth"/>
</dbReference>
<dbReference type="GO" id="GO:0004100">
    <property type="term" value="F:chitin synthase activity"/>
    <property type="evidence" value="ECO:0007669"/>
    <property type="project" value="UniProtKB-EC"/>
</dbReference>
<comment type="subcellular location">
    <subcellularLocation>
        <location evidence="1">Cell membrane</location>
        <topology evidence="1">Multi-pass membrane protein</topology>
    </subcellularLocation>
</comment>
<dbReference type="Pfam" id="PF22997">
    <property type="entry name" value="CHS4"/>
    <property type="match status" value="1"/>
</dbReference>
<dbReference type="InterPro" id="IPR054295">
    <property type="entry name" value="CHS4-like_dom"/>
</dbReference>
<evidence type="ECO:0000313" key="14">
    <source>
        <dbReference type="Proteomes" id="UP001212841"/>
    </source>
</evidence>
<feature type="transmembrane region" description="Helical" evidence="11">
    <location>
        <begin position="907"/>
        <end position="931"/>
    </location>
</feature>
<feature type="domain" description="Cytochrome b5 heme-binding" evidence="12">
    <location>
        <begin position="306"/>
        <end position="388"/>
    </location>
</feature>
<keyword evidence="7 11" id="KW-1133">Transmembrane helix</keyword>
<dbReference type="CDD" id="cd04190">
    <property type="entry name" value="Chitin_synth_C"/>
    <property type="match status" value="1"/>
</dbReference>
<feature type="compositionally biased region" description="Polar residues" evidence="10">
    <location>
        <begin position="1"/>
        <end position="11"/>
    </location>
</feature>
<dbReference type="SUPFAM" id="SSF53448">
    <property type="entry name" value="Nucleotide-diphospho-sugar transferases"/>
    <property type="match status" value="1"/>
</dbReference>
<evidence type="ECO:0000256" key="9">
    <source>
        <dbReference type="ARBA" id="ARBA00023180"/>
    </source>
</evidence>
<sequence length="969" mass="107390">MPANTSLSYSSIREAPPPARPTAYLDTNAPVNPAAGTRVVIRNPTFAAGTHGEGHGVYTPGRGGLGRQRSLIRPERKRSVKPMMRSEHAAPPTARGGAPTSRLGGLPDRQALTHYAVVEKPEPEEMDWWVYTSRTLTCCIWPVCLDMWGKRDPTVQQAWREKVALCLIILFIMFWVAFLTFGLQPSICGKSTSQNSNPFLSQSDHSSIPYRDDVIINGFVFDFKEVGNRLKERGNISLTADFYGVDITQLFEPANDACAVFGDGAKRNCSVPNRIPTSPSLAPNVNQSCPKMDWMDGVKPKYRLFFYWEEVAQHTQPPHSLMVYNGAVLNVTSYVYGNGTTKYLDNTAAADRIIPNLGKDGTLAFSAKPETVAGIRCLQQRHLVGFVDNQSVGCAANQIITTIVLSVIMGVVLVRFVMALAFHWVVSAGRTTVSAFTPAHRRYISDPPSKWRSPTMAYSGPDSTSIGMQPLGSVSLSRFRKEDTQMHALLLVTCYSEGSDGIRTTLDSLASTTYDDQHKLLFVIADGLIKGEGNEKTTPDLIVEMMDMEGGAVSEAKEYIAVADGSKQCNRAIVYSGFYRCGGHRVPMITVVKCGAESENGTKKPGNRGKRDSQLVLMNFLSRVMFNHRMTPLDYTLFTAIKNITGGVHAGTYEVVLMVDADTRVSEDSLTHMINAMANDDKVMGLCGETRIANKSDTWVSMIQVFEYYISHHLGKAFESMFGGVTCLPGCFCMYRIKVRKGLHATVPILVNPDILDEYCENVVDTLHKKNLLLLGEDRFLTTLMLRSFPKRKMIFVPQALCHTVVPDEFKVLLSQRRRWINSTIHNLLELVKLRDLCGIFCFSMQFVIALELIGTVVLPAAITFALILILSAIFSGAAQTVPLLMLAATLGLPGVLIIITTRKLIYVAWMFIYLLALPIWNFVLPVYAFWHFDDFTWGETRKVEGEGGQKDHSGRDGKFDPASVPLKE</sequence>
<dbReference type="PANTHER" id="PTHR22914">
    <property type="entry name" value="CHITIN SYNTHASE"/>
    <property type="match status" value="1"/>
</dbReference>
<feature type="region of interest" description="Disordered" evidence="10">
    <location>
        <begin position="944"/>
        <end position="969"/>
    </location>
</feature>
<keyword evidence="9" id="KW-0325">Glycoprotein</keyword>
<proteinExistence type="predicted"/>
<feature type="compositionally biased region" description="Basic and acidic residues" evidence="10">
    <location>
        <begin position="944"/>
        <end position="960"/>
    </location>
</feature>
<evidence type="ECO:0000256" key="10">
    <source>
        <dbReference type="SAM" id="MobiDB-lite"/>
    </source>
</evidence>
<keyword evidence="8 11" id="KW-0472">Membrane</keyword>
<dbReference type="SUPFAM" id="SSF55856">
    <property type="entry name" value="Cytochrome b5-like heme/steroid binding domain"/>
    <property type="match status" value="1"/>
</dbReference>
<evidence type="ECO:0000256" key="1">
    <source>
        <dbReference type="ARBA" id="ARBA00004651"/>
    </source>
</evidence>
<evidence type="ECO:0000256" key="6">
    <source>
        <dbReference type="ARBA" id="ARBA00022692"/>
    </source>
</evidence>
<name>A0AAD5X4D9_9FUNG</name>
<dbReference type="GO" id="GO:0030428">
    <property type="term" value="C:cell septum"/>
    <property type="evidence" value="ECO:0007669"/>
    <property type="project" value="TreeGrafter"/>
</dbReference>
<dbReference type="EC" id="2.4.1.16" evidence="2"/>
<evidence type="ECO:0000256" key="8">
    <source>
        <dbReference type="ARBA" id="ARBA00023136"/>
    </source>
</evidence>
<keyword evidence="3" id="KW-1003">Cell membrane</keyword>
<gene>
    <name evidence="13" type="ORF">HK097_008693</name>
</gene>
<evidence type="ECO:0000256" key="5">
    <source>
        <dbReference type="ARBA" id="ARBA00022679"/>
    </source>
</evidence>
<dbReference type="AlphaFoldDB" id="A0AAD5X4D9"/>
<keyword evidence="6 11" id="KW-0812">Transmembrane</keyword>
<dbReference type="EMBL" id="JADGJD010000525">
    <property type="protein sequence ID" value="KAJ3050340.1"/>
    <property type="molecule type" value="Genomic_DNA"/>
</dbReference>
<dbReference type="Gene3D" id="3.10.120.10">
    <property type="entry name" value="Cytochrome b5-like heme/steroid binding domain"/>
    <property type="match status" value="1"/>
</dbReference>
<organism evidence="13 14">
    <name type="scientific">Rhizophlyctis rosea</name>
    <dbReference type="NCBI Taxonomy" id="64517"/>
    <lineage>
        <taxon>Eukaryota</taxon>
        <taxon>Fungi</taxon>
        <taxon>Fungi incertae sedis</taxon>
        <taxon>Chytridiomycota</taxon>
        <taxon>Chytridiomycota incertae sedis</taxon>
        <taxon>Chytridiomycetes</taxon>
        <taxon>Rhizophlyctidales</taxon>
        <taxon>Rhizophlyctidaceae</taxon>
        <taxon>Rhizophlyctis</taxon>
    </lineage>
</organism>
<evidence type="ECO:0000313" key="13">
    <source>
        <dbReference type="EMBL" id="KAJ3050340.1"/>
    </source>
</evidence>
<evidence type="ECO:0000256" key="7">
    <source>
        <dbReference type="ARBA" id="ARBA00022989"/>
    </source>
</evidence>
<dbReference type="Proteomes" id="UP001212841">
    <property type="component" value="Unassembled WGS sequence"/>
</dbReference>
<keyword evidence="5" id="KW-0808">Transferase</keyword>
<keyword evidence="14" id="KW-1185">Reference proteome</keyword>
<evidence type="ECO:0000256" key="11">
    <source>
        <dbReference type="SAM" id="Phobius"/>
    </source>
</evidence>
<feature type="transmembrane region" description="Helical" evidence="11">
    <location>
        <begin position="163"/>
        <end position="183"/>
    </location>
</feature>
<dbReference type="InterPro" id="IPR036400">
    <property type="entry name" value="Cyt_B5-like_heme/steroid_sf"/>
</dbReference>
<reference evidence="13" key="1">
    <citation type="submission" date="2020-05" db="EMBL/GenBank/DDBJ databases">
        <title>Phylogenomic resolution of chytrid fungi.</title>
        <authorList>
            <person name="Stajich J.E."/>
            <person name="Amses K."/>
            <person name="Simmons R."/>
            <person name="Seto K."/>
            <person name="Myers J."/>
            <person name="Bonds A."/>
            <person name="Quandt C.A."/>
            <person name="Barry K."/>
            <person name="Liu P."/>
            <person name="Grigoriev I."/>
            <person name="Longcore J.E."/>
            <person name="James T.Y."/>
        </authorList>
    </citation>
    <scope>NUCLEOTIDE SEQUENCE</scope>
    <source>
        <strain evidence="13">JEL0318</strain>
    </source>
</reference>
<feature type="region of interest" description="Disordered" evidence="10">
    <location>
        <begin position="1"/>
        <end position="23"/>
    </location>
</feature>
<protein>
    <recommendedName>
        <fullName evidence="2">chitin synthase</fullName>
        <ecNumber evidence="2">2.4.1.16</ecNumber>
    </recommendedName>
</protein>
<feature type="transmembrane region" description="Helical" evidence="11">
    <location>
        <begin position="853"/>
        <end position="875"/>
    </location>
</feature>
<comment type="caution">
    <text evidence="13">The sequence shown here is derived from an EMBL/GenBank/DDBJ whole genome shotgun (WGS) entry which is preliminary data.</text>
</comment>
<dbReference type="GO" id="GO:0005886">
    <property type="term" value="C:plasma membrane"/>
    <property type="evidence" value="ECO:0007669"/>
    <property type="project" value="UniProtKB-SubCell"/>
</dbReference>
<dbReference type="GO" id="GO:0006031">
    <property type="term" value="P:chitin biosynthetic process"/>
    <property type="evidence" value="ECO:0007669"/>
    <property type="project" value="TreeGrafter"/>
</dbReference>
<dbReference type="InterPro" id="IPR001199">
    <property type="entry name" value="Cyt_B5-like_heme/steroid-bd"/>
</dbReference>
<accession>A0AAD5X4D9</accession>
<evidence type="ECO:0000256" key="2">
    <source>
        <dbReference type="ARBA" id="ARBA00012543"/>
    </source>
</evidence>
<dbReference type="Pfam" id="PF03142">
    <property type="entry name" value="Chitin_synth_2"/>
    <property type="match status" value="1"/>
</dbReference>
<keyword evidence="4" id="KW-0328">Glycosyltransferase</keyword>
<evidence type="ECO:0000259" key="12">
    <source>
        <dbReference type="SMART" id="SM01117"/>
    </source>
</evidence>
<evidence type="ECO:0000256" key="4">
    <source>
        <dbReference type="ARBA" id="ARBA00022676"/>
    </source>
</evidence>
<feature type="region of interest" description="Disordered" evidence="10">
    <location>
        <begin position="51"/>
        <end position="105"/>
    </location>
</feature>
<feature type="transmembrane region" description="Helical" evidence="11">
    <location>
        <begin position="881"/>
        <end position="900"/>
    </location>
</feature>
<dbReference type="InterPro" id="IPR029044">
    <property type="entry name" value="Nucleotide-diphossugar_trans"/>
</dbReference>